<evidence type="ECO:0000256" key="3">
    <source>
        <dbReference type="ARBA" id="ARBA00022989"/>
    </source>
</evidence>
<evidence type="ECO:0000313" key="8">
    <source>
        <dbReference type="Proteomes" id="UP000014254"/>
    </source>
</evidence>
<organism evidence="7 8">
    <name type="scientific">Mucor circinelloides f. circinelloides (strain 1006PhL)</name>
    <name type="common">Mucormycosis agent</name>
    <name type="synonym">Calyptromyces circinelloides</name>
    <dbReference type="NCBI Taxonomy" id="1220926"/>
    <lineage>
        <taxon>Eukaryota</taxon>
        <taxon>Fungi</taxon>
        <taxon>Fungi incertae sedis</taxon>
        <taxon>Mucoromycota</taxon>
        <taxon>Mucoromycotina</taxon>
        <taxon>Mucoromycetes</taxon>
        <taxon>Mucorales</taxon>
        <taxon>Mucorineae</taxon>
        <taxon>Mucoraceae</taxon>
        <taxon>Mucor</taxon>
    </lineage>
</organism>
<dbReference type="InterPro" id="IPR029052">
    <property type="entry name" value="Metallo-depent_PP-like"/>
</dbReference>
<keyword evidence="2 5" id="KW-0812">Transmembrane</keyword>
<evidence type="ECO:0000313" key="7">
    <source>
        <dbReference type="EMBL" id="EPB91610.1"/>
    </source>
</evidence>
<dbReference type="STRING" id="1220926.S2KGT1"/>
<dbReference type="OrthoDB" id="5977743at2759"/>
<dbReference type="Proteomes" id="UP000014254">
    <property type="component" value="Unassembled WGS sequence"/>
</dbReference>
<dbReference type="Pfam" id="PF00149">
    <property type="entry name" value="Metallophos"/>
    <property type="match status" value="1"/>
</dbReference>
<comment type="subcellular location">
    <subcellularLocation>
        <location evidence="1">Membrane</location>
        <topology evidence="1">Multi-pass membrane protein</topology>
    </subcellularLocation>
</comment>
<dbReference type="AlphaFoldDB" id="S2KGT1"/>
<dbReference type="GO" id="GO:0006506">
    <property type="term" value="P:GPI anchor biosynthetic process"/>
    <property type="evidence" value="ECO:0007669"/>
    <property type="project" value="InterPro"/>
</dbReference>
<dbReference type="PANTHER" id="PTHR13315">
    <property type="entry name" value="METALLO PHOSPHOESTERASE RELATED"/>
    <property type="match status" value="1"/>
</dbReference>
<dbReference type="InterPro" id="IPR004843">
    <property type="entry name" value="Calcineurin-like_PHP"/>
</dbReference>
<dbReference type="InterPro" id="IPR033308">
    <property type="entry name" value="PGAP5/Cdc1/Ted1"/>
</dbReference>
<dbReference type="EMBL" id="KE123907">
    <property type="protein sequence ID" value="EPB91610.1"/>
    <property type="molecule type" value="Genomic_DNA"/>
</dbReference>
<feature type="domain" description="Calcineurin-like phosphoesterase" evidence="6">
    <location>
        <begin position="18"/>
        <end position="199"/>
    </location>
</feature>
<dbReference type="InParanoid" id="S2KGT1"/>
<evidence type="ECO:0000256" key="2">
    <source>
        <dbReference type="ARBA" id="ARBA00022692"/>
    </source>
</evidence>
<keyword evidence="3 5" id="KW-1133">Transmembrane helix</keyword>
<feature type="transmembrane region" description="Helical" evidence="5">
    <location>
        <begin position="255"/>
        <end position="275"/>
    </location>
</feature>
<dbReference type="GO" id="GO:0016020">
    <property type="term" value="C:membrane"/>
    <property type="evidence" value="ECO:0007669"/>
    <property type="project" value="UniProtKB-SubCell"/>
</dbReference>
<dbReference type="FunCoup" id="S2KGT1">
    <property type="interactions" value="286"/>
</dbReference>
<evidence type="ECO:0000256" key="4">
    <source>
        <dbReference type="ARBA" id="ARBA00023136"/>
    </source>
</evidence>
<reference evidence="8" key="1">
    <citation type="submission" date="2013-05" db="EMBL/GenBank/DDBJ databases">
        <title>The Genome sequence of Mucor circinelloides f. circinelloides 1006PhL.</title>
        <authorList>
            <consortium name="The Broad Institute Genomics Platform"/>
            <person name="Cuomo C."/>
            <person name="Earl A."/>
            <person name="Findley K."/>
            <person name="Lee S.C."/>
            <person name="Walker B."/>
            <person name="Young S."/>
            <person name="Zeng Q."/>
            <person name="Gargeya S."/>
            <person name="Fitzgerald M."/>
            <person name="Haas B."/>
            <person name="Abouelleil A."/>
            <person name="Allen A.W."/>
            <person name="Alvarado L."/>
            <person name="Arachchi H.M."/>
            <person name="Berlin A.M."/>
            <person name="Chapman S.B."/>
            <person name="Gainer-Dewar J."/>
            <person name="Goldberg J."/>
            <person name="Griggs A."/>
            <person name="Gujja S."/>
            <person name="Hansen M."/>
            <person name="Howarth C."/>
            <person name="Imamovic A."/>
            <person name="Ireland A."/>
            <person name="Larimer J."/>
            <person name="McCowan C."/>
            <person name="Murphy C."/>
            <person name="Pearson M."/>
            <person name="Poon T.W."/>
            <person name="Priest M."/>
            <person name="Roberts A."/>
            <person name="Saif S."/>
            <person name="Shea T."/>
            <person name="Sisk P."/>
            <person name="Sykes S."/>
            <person name="Wortman J."/>
            <person name="Nusbaum C."/>
            <person name="Birren B."/>
        </authorList>
    </citation>
    <scope>NUCLEOTIDE SEQUENCE [LARGE SCALE GENOMIC DNA]</scope>
    <source>
        <strain evidence="8">1006PhL</strain>
    </source>
</reference>
<dbReference type="SUPFAM" id="SSF56300">
    <property type="entry name" value="Metallo-dependent phosphatases"/>
    <property type="match status" value="1"/>
</dbReference>
<feature type="transmembrane region" description="Helical" evidence="5">
    <location>
        <begin position="312"/>
        <end position="333"/>
    </location>
</feature>
<dbReference type="GO" id="GO:0005783">
    <property type="term" value="C:endoplasmic reticulum"/>
    <property type="evidence" value="ECO:0007669"/>
    <property type="project" value="TreeGrafter"/>
</dbReference>
<dbReference type="GO" id="GO:0016787">
    <property type="term" value="F:hydrolase activity"/>
    <property type="evidence" value="ECO:0007669"/>
    <property type="project" value="InterPro"/>
</dbReference>
<keyword evidence="8" id="KW-1185">Reference proteome</keyword>
<keyword evidence="4 5" id="KW-0472">Membrane</keyword>
<sequence>MQLSKFFSELYMKRNYQHLESNVRPTDTIILGDLMDSGRDWDDTKYASEVDRFRRIFPSKAYYMVGNHDVGFGNGIQKHLVERFERYFGPTSYTFEKYGHVFVIVDTVSLSSSNPVIRNDALHMLESFSSNSTKPRILMTHVPLFRSPQQTCGPQRQSGSHIADRAGYQYQNLLTEELTTFILDKVDPVAVFSGDDHDYCRAVHLFGDNHSAVEITVPTFSMAQGLRYPGVMVLNVEDGQLTTDLCWLPDQVGLFLRYAYLLVFTITLLLTWHVFQYAFKNNTNSAGYHLAKEELGVQHIQFKSARRSMSTFFCSIRDVAWVGILTYIICIFVL</sequence>
<dbReference type="PANTHER" id="PTHR13315:SF4">
    <property type="entry name" value="METALLOPHOSPHOESTERASE, ISOFORM E"/>
    <property type="match status" value="1"/>
</dbReference>
<protein>
    <recommendedName>
        <fullName evidence="6">Calcineurin-like phosphoesterase domain-containing protein</fullName>
    </recommendedName>
</protein>
<dbReference type="OMA" id="IGFHYXF"/>
<dbReference type="VEuPathDB" id="FungiDB:HMPREF1544_01532"/>
<accession>S2KGT1</accession>
<evidence type="ECO:0000259" key="6">
    <source>
        <dbReference type="Pfam" id="PF00149"/>
    </source>
</evidence>
<evidence type="ECO:0000256" key="5">
    <source>
        <dbReference type="SAM" id="Phobius"/>
    </source>
</evidence>
<name>S2KGT1_MUCC1</name>
<dbReference type="Gene3D" id="3.60.21.10">
    <property type="match status" value="1"/>
</dbReference>
<evidence type="ECO:0000256" key="1">
    <source>
        <dbReference type="ARBA" id="ARBA00004141"/>
    </source>
</evidence>
<gene>
    <name evidence="7" type="ORF">HMPREF1544_01532</name>
</gene>
<dbReference type="eggNOG" id="KOG3662">
    <property type="taxonomic scope" value="Eukaryota"/>
</dbReference>
<proteinExistence type="predicted"/>